<dbReference type="InterPro" id="IPR015943">
    <property type="entry name" value="WD40/YVTN_repeat-like_dom_sf"/>
</dbReference>
<feature type="compositionally biased region" description="Basic and acidic residues" evidence="3">
    <location>
        <begin position="381"/>
        <end position="390"/>
    </location>
</feature>
<protein>
    <submittedName>
        <fullName evidence="5">DDB1- and CUL4-associated factor 6 isoform X2</fullName>
    </submittedName>
</protein>
<reference evidence="5" key="1">
    <citation type="submission" date="2025-08" db="UniProtKB">
        <authorList>
            <consortium name="RefSeq"/>
        </authorList>
    </citation>
    <scope>IDENTIFICATION</scope>
</reference>
<dbReference type="PANTHER" id="PTHR15574:SF39">
    <property type="entry name" value="DDB1- AND CUL4-ASSOCIATED FACTOR 6"/>
    <property type="match status" value="1"/>
</dbReference>
<feature type="region of interest" description="Disordered" evidence="3">
    <location>
        <begin position="444"/>
        <end position="499"/>
    </location>
</feature>
<feature type="compositionally biased region" description="Basic and acidic residues" evidence="3">
    <location>
        <begin position="853"/>
        <end position="869"/>
    </location>
</feature>
<dbReference type="SMART" id="SM00320">
    <property type="entry name" value="WD40"/>
    <property type="match status" value="6"/>
</dbReference>
<feature type="compositionally biased region" description="Polar residues" evidence="3">
    <location>
        <begin position="481"/>
        <end position="499"/>
    </location>
</feature>
<accession>A0ABM1VSP7</accession>
<feature type="compositionally biased region" description="Basic and acidic residues" evidence="3">
    <location>
        <begin position="1133"/>
        <end position="1151"/>
    </location>
</feature>
<feature type="compositionally biased region" description="Basic and acidic residues" evidence="3">
    <location>
        <begin position="342"/>
        <end position="357"/>
    </location>
</feature>
<dbReference type="Gene3D" id="2.130.10.10">
    <property type="entry name" value="YVTN repeat-like/Quinoprotein amine dehydrogenase"/>
    <property type="match status" value="2"/>
</dbReference>
<feature type="compositionally biased region" description="Acidic residues" evidence="3">
    <location>
        <begin position="391"/>
        <end position="403"/>
    </location>
</feature>
<feature type="compositionally biased region" description="Low complexity" evidence="3">
    <location>
        <begin position="1160"/>
        <end position="1175"/>
    </location>
</feature>
<feature type="compositionally biased region" description="Basic and acidic residues" evidence="3">
    <location>
        <begin position="1235"/>
        <end position="1247"/>
    </location>
</feature>
<keyword evidence="1" id="KW-0853">WD repeat</keyword>
<dbReference type="InterPro" id="IPR036322">
    <property type="entry name" value="WD40_repeat_dom_sf"/>
</dbReference>
<keyword evidence="2" id="KW-0677">Repeat</keyword>
<organism evidence="4 5">
    <name type="scientific">Aplysia californica</name>
    <name type="common">California sea hare</name>
    <dbReference type="NCBI Taxonomy" id="6500"/>
    <lineage>
        <taxon>Eukaryota</taxon>
        <taxon>Metazoa</taxon>
        <taxon>Spiralia</taxon>
        <taxon>Lophotrochozoa</taxon>
        <taxon>Mollusca</taxon>
        <taxon>Gastropoda</taxon>
        <taxon>Heterobranchia</taxon>
        <taxon>Euthyneura</taxon>
        <taxon>Tectipleura</taxon>
        <taxon>Aplysiida</taxon>
        <taxon>Aplysioidea</taxon>
        <taxon>Aplysiidae</taxon>
        <taxon>Aplysia</taxon>
    </lineage>
</organism>
<evidence type="ECO:0000256" key="3">
    <source>
        <dbReference type="SAM" id="MobiDB-lite"/>
    </source>
</evidence>
<feature type="compositionally biased region" description="Polar residues" evidence="3">
    <location>
        <begin position="635"/>
        <end position="645"/>
    </location>
</feature>
<evidence type="ECO:0000256" key="1">
    <source>
        <dbReference type="ARBA" id="ARBA00022574"/>
    </source>
</evidence>
<feature type="compositionally biased region" description="Polar residues" evidence="3">
    <location>
        <begin position="752"/>
        <end position="765"/>
    </location>
</feature>
<feature type="compositionally biased region" description="Basic and acidic residues" evidence="3">
    <location>
        <begin position="788"/>
        <end position="797"/>
    </location>
</feature>
<feature type="region of interest" description="Disordered" evidence="3">
    <location>
        <begin position="379"/>
        <end position="430"/>
    </location>
</feature>
<feature type="compositionally biased region" description="Acidic residues" evidence="3">
    <location>
        <begin position="1280"/>
        <end position="1295"/>
    </location>
</feature>
<name>A0ABM1VSP7_APLCA</name>
<feature type="compositionally biased region" description="Polar residues" evidence="3">
    <location>
        <begin position="278"/>
        <end position="297"/>
    </location>
</feature>
<sequence>MFGTIKNREHRSCPPRRLYDVTTGSLHFLQRLKLEKKLCVHDGCVNTIAWNDKGTLILSGSDDQHLAITDPFSAKTLVKFRSGHRSNIFSAKFLPGSLDREVVSCSGSGEIFFTDVDREDTYQANRFDCHFGTTYKLLVVPNEASTFLSCGDDGTVRFFDLRTKTSCSKFNCEDDVVIHLRTAITAIAADPIIPFQLAVAASDGIVRLYDRRMLKTTDAGGANESLICTMACPTTRREKRHYRITSLNYRPGSHDLLVNYSSENIYLFNTYQTGCQQTYSTQPGPSGVTSKPVSQSRDLGGCASPGTSRASAEGAVGAVGGSPSDNGSDSENLFKPIKRLRLRGDWSDTGPDARPESEEPALTNTIMQRMSDLLTRMLNSRSDRGPREGGEGEEGEGEEETEESGQPGDSQTEARSENETEGPETSASADAAAVLRSVIFSSPSAAAARQSLGQERGAVARYTVPSEGLGLPDISSRDLDSGNSSELTAPSGTEATSYHTAVTSHVEVFKAPYRGGLSNTQSDRQGETVTGEHGVEEKDGEKEDGKKVVVSVAGMTGRDDSDAILASARLTVEQPDEFVCAENNSESGQVGQMVTPAQDVVSSVDEVMDKGRVDSGARGGSGSLCPADGKKVRNTDSGGKSTQGQDMAGSVVSETVADSIVSETVSCGQSLTDCGVNLSAFGGSHATSREDVHCVMRLTGNKSDISGAGHSGSSVHVSVSETLVENDGNSFDVDTDERRSRSSNIAPFDIGSGNSDSISEKQMSSGLCGMKPSSGRPAGCCDSGELTPARRDGDEQPAHAQRLVADDSAGGTSALAGVESARVSKNFTATADGEVVTTVKLPPVENSFVPGRGQERLADRRLEETRGDKPGTSSHKSAPTPSDSPSPSQSSNKAVDSLSGLSLSWSDSTVAVAEPMHSTYEGNAHPRSLDDVSNLPSRLSSGMALSTVHAEVSPSPPAPQQVSERQDSRPFDDVDDNISSLTVNVRISESSVEQSSSLSTDIPSQHSCVVASPDTGQAAVCDRSEITHFGATQWTDTESTHAKTTACSGSENAQTRTVNVAQSVPSSESQVCKVCGVELVPGVRSLSAPSLCAECAKLKQGVKEGLEKTERESLWGVGHGAVGAGQRNSLGRISEEDSDRSLEQEVLGGRKKDGKGKGVGKSSAKAAHQAGKTAAEFSPYNSGRMRFSAKEQGMFGSGCTTSSRQEEISSKDTDDSTRGPSRSLFSPSPPTDSKPMIDAHPDRKDLQDPTPGFRASTSGSDRHRRVGHSLPPTGDFQLDGNDEEDDDDNDGDDPQPELSNNKRKMSSDSDRMSRAAQKIQEVYRKKREAREMAKVMEVPQAKVLMKYSGHRNCRTMIKEANFYGDHFVMSGSDCGRILAWERETGRMVMYMDADRHVVNCIQPNQFYPVLASSGIDYDVKIWMPMEEDAQFDSDKAEMIVRRNELMLEETRDTVTVPAAFMLRVLASLSQIRTGRNSGRGQPSQDSASQE</sequence>
<dbReference type="RefSeq" id="XP_035825439.1">
    <property type="nucleotide sequence ID" value="XM_035969546.1"/>
</dbReference>
<keyword evidence="4" id="KW-1185">Reference proteome</keyword>
<gene>
    <name evidence="5" type="primary">LOC101860015</name>
</gene>
<proteinExistence type="predicted"/>
<feature type="region of interest" description="Disordered" evidence="3">
    <location>
        <begin position="513"/>
        <end position="547"/>
    </location>
</feature>
<dbReference type="Pfam" id="PF00400">
    <property type="entry name" value="WD40"/>
    <property type="match status" value="1"/>
</dbReference>
<feature type="compositionally biased region" description="Basic and acidic residues" evidence="3">
    <location>
        <begin position="1204"/>
        <end position="1217"/>
    </location>
</feature>
<feature type="compositionally biased region" description="Basic and acidic residues" evidence="3">
    <location>
        <begin position="533"/>
        <end position="547"/>
    </location>
</feature>
<dbReference type="SUPFAM" id="SSF50978">
    <property type="entry name" value="WD40 repeat-like"/>
    <property type="match status" value="2"/>
</dbReference>
<dbReference type="InterPro" id="IPR045151">
    <property type="entry name" value="DCAF8"/>
</dbReference>
<feature type="compositionally biased region" description="Low complexity" evidence="3">
    <location>
        <begin position="877"/>
        <end position="900"/>
    </location>
</feature>
<evidence type="ECO:0000313" key="4">
    <source>
        <dbReference type="Proteomes" id="UP000694888"/>
    </source>
</evidence>
<feature type="compositionally biased region" description="Low complexity" evidence="3">
    <location>
        <begin position="308"/>
        <end position="324"/>
    </location>
</feature>
<dbReference type="GeneID" id="101860015"/>
<dbReference type="InterPro" id="IPR001680">
    <property type="entry name" value="WD40_rpt"/>
</dbReference>
<feature type="compositionally biased region" description="Polar residues" evidence="3">
    <location>
        <begin position="934"/>
        <end position="944"/>
    </location>
</feature>
<evidence type="ECO:0000313" key="5">
    <source>
        <dbReference type="RefSeq" id="XP_035825439.1"/>
    </source>
</evidence>
<feature type="region of interest" description="Disordered" evidence="3">
    <location>
        <begin position="278"/>
        <end position="364"/>
    </location>
</feature>
<dbReference type="PANTHER" id="PTHR15574">
    <property type="entry name" value="WD REPEAT DOMAIN-CONTAINING FAMILY"/>
    <property type="match status" value="1"/>
</dbReference>
<feature type="region of interest" description="Disordered" evidence="3">
    <location>
        <begin position="612"/>
        <end position="650"/>
    </location>
</feature>
<feature type="region of interest" description="Disordered" evidence="3">
    <location>
        <begin position="1119"/>
        <end position="1319"/>
    </location>
</feature>
<feature type="region of interest" description="Disordered" evidence="3">
    <location>
        <begin position="721"/>
        <end position="809"/>
    </location>
</feature>
<feature type="region of interest" description="Disordered" evidence="3">
    <location>
        <begin position="916"/>
        <end position="977"/>
    </location>
</feature>
<feature type="region of interest" description="Disordered" evidence="3">
    <location>
        <begin position="839"/>
        <end position="900"/>
    </location>
</feature>
<dbReference type="Proteomes" id="UP000694888">
    <property type="component" value="Unplaced"/>
</dbReference>
<evidence type="ECO:0000256" key="2">
    <source>
        <dbReference type="ARBA" id="ARBA00022737"/>
    </source>
</evidence>